<gene>
    <name evidence="3" type="ORF">FIBSPDRAFT_913865</name>
</gene>
<dbReference type="PANTHER" id="PTHR33104">
    <property type="entry name" value="SI:DKEY-29D5.2"/>
    <property type="match status" value="1"/>
</dbReference>
<proteinExistence type="predicted"/>
<dbReference type="Pfam" id="PF18758">
    <property type="entry name" value="KDZ"/>
    <property type="match status" value="1"/>
</dbReference>
<organism evidence="3 4">
    <name type="scientific">Athelia psychrophila</name>
    <dbReference type="NCBI Taxonomy" id="1759441"/>
    <lineage>
        <taxon>Eukaryota</taxon>
        <taxon>Fungi</taxon>
        <taxon>Dikarya</taxon>
        <taxon>Basidiomycota</taxon>
        <taxon>Agaricomycotina</taxon>
        <taxon>Agaricomycetes</taxon>
        <taxon>Agaricomycetidae</taxon>
        <taxon>Atheliales</taxon>
        <taxon>Atheliaceae</taxon>
        <taxon>Athelia</taxon>
    </lineage>
</organism>
<dbReference type="InterPro" id="IPR040521">
    <property type="entry name" value="KDZ"/>
</dbReference>
<accession>A0A165ZBW9</accession>
<evidence type="ECO:0000259" key="2">
    <source>
        <dbReference type="Pfam" id="PF18803"/>
    </source>
</evidence>
<feature type="compositionally biased region" description="Polar residues" evidence="1">
    <location>
        <begin position="58"/>
        <end position="79"/>
    </location>
</feature>
<feature type="compositionally biased region" description="Basic residues" evidence="1">
    <location>
        <begin position="865"/>
        <end position="874"/>
    </location>
</feature>
<feature type="compositionally biased region" description="Acidic residues" evidence="1">
    <location>
        <begin position="84"/>
        <end position="107"/>
    </location>
</feature>
<protein>
    <recommendedName>
        <fullName evidence="2">CxC2-like cysteine cluster KDZ transposase-associated domain-containing protein</fullName>
    </recommendedName>
</protein>
<evidence type="ECO:0000313" key="4">
    <source>
        <dbReference type="Proteomes" id="UP000076532"/>
    </source>
</evidence>
<dbReference type="Pfam" id="PF18803">
    <property type="entry name" value="CxC2"/>
    <property type="match status" value="1"/>
</dbReference>
<reference evidence="3 4" key="1">
    <citation type="journal article" date="2016" name="Mol. Biol. Evol.">
        <title>Comparative Genomics of Early-Diverging Mushroom-Forming Fungi Provides Insights into the Origins of Lignocellulose Decay Capabilities.</title>
        <authorList>
            <person name="Nagy L.G."/>
            <person name="Riley R."/>
            <person name="Tritt A."/>
            <person name="Adam C."/>
            <person name="Daum C."/>
            <person name="Floudas D."/>
            <person name="Sun H."/>
            <person name="Yadav J.S."/>
            <person name="Pangilinan J."/>
            <person name="Larsson K.H."/>
            <person name="Matsuura K."/>
            <person name="Barry K."/>
            <person name="Labutti K."/>
            <person name="Kuo R."/>
            <person name="Ohm R.A."/>
            <person name="Bhattacharya S.S."/>
            <person name="Shirouzu T."/>
            <person name="Yoshinaga Y."/>
            <person name="Martin F.M."/>
            <person name="Grigoriev I.V."/>
            <person name="Hibbett D.S."/>
        </authorList>
    </citation>
    <scope>NUCLEOTIDE SEQUENCE [LARGE SCALE GENOMIC DNA]</scope>
    <source>
        <strain evidence="3 4">CBS 109695</strain>
    </source>
</reference>
<dbReference type="STRING" id="436010.A0A165ZBW9"/>
<feature type="domain" description="CxC2-like cysteine cluster KDZ transposase-associated" evidence="2">
    <location>
        <begin position="192"/>
        <end position="299"/>
    </location>
</feature>
<feature type="region of interest" description="Disordered" evidence="1">
    <location>
        <begin position="850"/>
        <end position="880"/>
    </location>
</feature>
<dbReference type="PANTHER" id="PTHR33104:SF2">
    <property type="entry name" value="CXC3 LIKE CYSTEINE CLUSTER DOMAIN-CONTAINING PROTEIN"/>
    <property type="match status" value="1"/>
</dbReference>
<dbReference type="OrthoDB" id="3261436at2759"/>
<feature type="region of interest" description="Disordered" evidence="1">
    <location>
        <begin position="1"/>
        <end position="26"/>
    </location>
</feature>
<evidence type="ECO:0000313" key="3">
    <source>
        <dbReference type="EMBL" id="KZP10425.1"/>
    </source>
</evidence>
<name>A0A165ZBW9_9AGAM</name>
<keyword evidence="4" id="KW-1185">Reference proteome</keyword>
<dbReference type="Proteomes" id="UP000076532">
    <property type="component" value="Unassembled WGS sequence"/>
</dbReference>
<evidence type="ECO:0000256" key="1">
    <source>
        <dbReference type="SAM" id="MobiDB-lite"/>
    </source>
</evidence>
<sequence length="1012" mass="114712">MANKRKRSRIVSSTPDIPSDYSPGDPVTTTCTNNNAHRLAAAHTVTLRSSNQRDTRRQTQLSAHTTVWNGEPSMETTTPLDREDSIDDAGGECMDVDAADSSGDEPAEGPKQPPWLPHRKEYLDELLRHDALGVHDQPLTCPNCNIRDGAIKCIDCNSATLLCPCCTVNSHTHLVLHRVQRWNGTLFEDETLQNIGLKIQLGHDGKDCPAPAPLTKSTDFEVIDTSGQHTVTIAFCGCPGAKHPRIQLLRIQWLLATTDRPNTAFTFDVLNTFQLLSLQGKLSAYDFYQSLVHKTDNLGISRVQDRYDQFLPVARIWRHLKMLKHSGRGNDPLGIESTVNGECAVECPACPHPGKNLPVNWKDADKSIRWIYALILTMDANFKLSLKEKGISSDPALGDGWAHWVPRKDFYEYLLANGGAVEPNYCDSDLKAINTAARNTKNYKASGAAACLCGRHGLLRKNRLGNLQIGERYPNVDYIVFCGLVRCVLLLLWFSYNIVCQWSRNLIRHVKTLPEHMQVDTDILNSATKVLPKFHEYNHGYSCQAEYSLNITRHAGRTNGEDPERWWRYSNPASMSTKEMGEGSREDTLNDFARSYNFRKITGFGSFYPSKLDDAIEMRATHQDAFKKFDVTFPEEVTRKWGEEVIAWDADHSQPNPYVEPAQGTSLAALKLQLAEEEAADAARGILRSQEKSITTFLFNALDLEDEQAVLLRQPLARTTSSTIRKELASLLPERECLWLPSAIPKDMCNEARIPDLVQTELRMQLAVADDSLDNLCRQLCIASTIRYHSRISGAGTSQRLGTRTQSVLERFAEKIARCSAHYRAVYAALVSLDPDGEWKERLHPLKAEDVRSPHRDLDEDVLSSKKKARKKNDKSRPSEGKRELSWIWLRNGPSGRPTMDNLTEDQISDDMRAEWARMNARADRWSEEVIWLIKEMRRILHYFHWKANWWRKQRDRRSDASSDVIHGVNTYADKQAALVTNLGHSFAQIWYPLHIKHTINVQWPVEFIPTV</sequence>
<dbReference type="InterPro" id="IPR041457">
    <property type="entry name" value="CxC2_KDZ-assoc"/>
</dbReference>
<feature type="region of interest" description="Disordered" evidence="1">
    <location>
        <begin position="47"/>
        <end position="116"/>
    </location>
</feature>
<dbReference type="EMBL" id="KV417680">
    <property type="protein sequence ID" value="KZP10425.1"/>
    <property type="molecule type" value="Genomic_DNA"/>
</dbReference>
<dbReference type="AlphaFoldDB" id="A0A165ZBW9"/>